<feature type="transmembrane region" description="Helical" evidence="2">
    <location>
        <begin position="336"/>
        <end position="356"/>
    </location>
</feature>
<feature type="transmembrane region" description="Helical" evidence="2">
    <location>
        <begin position="224"/>
        <end position="245"/>
    </location>
</feature>
<feature type="transmembrane region" description="Helical" evidence="2">
    <location>
        <begin position="76"/>
        <end position="98"/>
    </location>
</feature>
<keyword evidence="4" id="KW-1185">Reference proteome</keyword>
<evidence type="ECO:0000313" key="4">
    <source>
        <dbReference type="Proteomes" id="UP000198398"/>
    </source>
</evidence>
<feature type="transmembrane region" description="Helical" evidence="2">
    <location>
        <begin position="283"/>
        <end position="304"/>
    </location>
</feature>
<dbReference type="OrthoDB" id="3169698at2"/>
<feature type="transmembrane region" description="Helical" evidence="2">
    <location>
        <begin position="311"/>
        <end position="330"/>
    </location>
</feature>
<dbReference type="Proteomes" id="UP000198398">
    <property type="component" value="Chromosome"/>
</dbReference>
<evidence type="ECO:0008006" key="5">
    <source>
        <dbReference type="Google" id="ProtNLM"/>
    </source>
</evidence>
<evidence type="ECO:0000256" key="2">
    <source>
        <dbReference type="SAM" id="Phobius"/>
    </source>
</evidence>
<feature type="transmembrane region" description="Helical" evidence="2">
    <location>
        <begin position="257"/>
        <end position="277"/>
    </location>
</feature>
<gene>
    <name evidence="3" type="ORF">CFK39_05770</name>
</gene>
<keyword evidence="2" id="KW-0812">Transmembrane</keyword>
<name>A0A220UBX8_9MICO</name>
<dbReference type="EMBL" id="CP022316">
    <property type="protein sequence ID" value="ASK65421.1"/>
    <property type="molecule type" value="Genomic_DNA"/>
</dbReference>
<accession>A0A220UBX8</accession>
<dbReference type="InterPro" id="IPR046671">
    <property type="entry name" value="DUF6541"/>
</dbReference>
<keyword evidence="2" id="KW-0472">Membrane</keyword>
<reference evidence="4" key="1">
    <citation type="submission" date="2017-07" db="EMBL/GenBank/DDBJ databases">
        <title>Brachybacterium sp. VR2415.</title>
        <authorList>
            <person name="Tak E.J."/>
            <person name="Bae J.-W."/>
        </authorList>
    </citation>
    <scope>NUCLEOTIDE SEQUENCE [LARGE SCALE GENOMIC DNA]</scope>
    <source>
        <strain evidence="4">VR2415</strain>
    </source>
</reference>
<proteinExistence type="predicted"/>
<organism evidence="3 4">
    <name type="scientific">Brachybacterium avium</name>
    <dbReference type="NCBI Taxonomy" id="2017485"/>
    <lineage>
        <taxon>Bacteria</taxon>
        <taxon>Bacillati</taxon>
        <taxon>Actinomycetota</taxon>
        <taxon>Actinomycetes</taxon>
        <taxon>Micrococcales</taxon>
        <taxon>Dermabacteraceae</taxon>
        <taxon>Brachybacterium</taxon>
    </lineage>
</organism>
<protein>
    <recommendedName>
        <fullName evidence="5">Beta-carotene 15,15'-monooxygenase</fullName>
    </recommendedName>
</protein>
<keyword evidence="2" id="KW-1133">Transmembrane helix</keyword>
<dbReference type="AlphaFoldDB" id="A0A220UBX8"/>
<feature type="transmembrane region" description="Helical" evidence="2">
    <location>
        <begin position="482"/>
        <end position="498"/>
    </location>
</feature>
<feature type="transmembrane region" description="Helical" evidence="2">
    <location>
        <begin position="22"/>
        <end position="45"/>
    </location>
</feature>
<feature type="transmembrane region" description="Helical" evidence="2">
    <location>
        <begin position="422"/>
        <end position="439"/>
    </location>
</feature>
<evidence type="ECO:0000313" key="3">
    <source>
        <dbReference type="EMBL" id="ASK65421.1"/>
    </source>
</evidence>
<feature type="transmembrane region" description="Helical" evidence="2">
    <location>
        <begin position="52"/>
        <end position="70"/>
    </location>
</feature>
<feature type="transmembrane region" description="Helical" evidence="2">
    <location>
        <begin position="135"/>
        <end position="154"/>
    </location>
</feature>
<feature type="region of interest" description="Disordered" evidence="1">
    <location>
        <begin position="105"/>
        <end position="126"/>
    </location>
</feature>
<dbReference type="KEGG" id="brv:CFK39_05770"/>
<feature type="transmembrane region" description="Helical" evidence="2">
    <location>
        <begin position="519"/>
        <end position="538"/>
    </location>
</feature>
<evidence type="ECO:0000256" key="1">
    <source>
        <dbReference type="SAM" id="MobiDB-lite"/>
    </source>
</evidence>
<feature type="transmembrane region" description="Helical" evidence="2">
    <location>
        <begin position="368"/>
        <end position="389"/>
    </location>
</feature>
<dbReference type="Pfam" id="PF20176">
    <property type="entry name" value="DUF6541"/>
    <property type="match status" value="1"/>
</dbReference>
<sequence>MCPFPGRSRPLEQEAGAHRVDILRILATLGAALLVLGAPGLPSVLALRLRPLTAVAAAVPFSLLMAAIAAEVGHLLGIPWTIVSPLLLGLAVGAALWLPGRRRARATPADDPSPAPNKEATHPATGLLSRRRGRAGALLIGALLGGGLLLARVLPMMGGVFAVNQTYDNVFHLNAVRHILRLQDASAWIVGGMTALPGEETYYPAAWHQLVSLVVQISGQGIPLASNVVMLLLAAVVWPVGLMVLMRTCTTAGPVGWIAAGTLAGVTGAFPVALMYWGIVLPYFLSMTMMPLVVVVVAHLAGLAPRSGQQLSGVQLAVLLPVICGAVTLAHPQGVFVGMVLGLPILVWGTLARARERFSPSAVPGHRLWPLTVLTVVALAGSAMIWLRFRPPESSAVWEPNASRKEAIGQAISLAPNATPTSIPLGLVMLGCAVAVLLLSRSRWLLAPWLAAAAMSALTRSTPVGDLRYLLFGNWYTDNNRTTAIIAVAAIPVLALGIESLQRWAGHHRPALSGPPGQVAAAAVAVSVLALGMLSPGARVNQWFFESAWQTSGLLSADERALLEQLPEVVPEDAVIATNAWNGSSLAYAISDRPVLNTYMGFQAEPEVHLLNAELDEARTNPEVCDAAEELNVEYALDFGPQEIHGRSASYTGLNEISETGAAEVVLQVGEAKLLRMLPCRGTDGSMNP</sequence>